<organism evidence="3 4">
    <name type="scientific">Candidatus Segetimicrobium genomatis</name>
    <dbReference type="NCBI Taxonomy" id="2569760"/>
    <lineage>
        <taxon>Bacteria</taxon>
        <taxon>Bacillati</taxon>
        <taxon>Candidatus Sysuimicrobiota</taxon>
        <taxon>Candidatus Sysuimicrobiia</taxon>
        <taxon>Candidatus Sysuimicrobiales</taxon>
        <taxon>Candidatus Segetimicrobiaceae</taxon>
        <taxon>Candidatus Segetimicrobium</taxon>
    </lineage>
</organism>
<dbReference type="PROSITE" id="PS00061">
    <property type="entry name" value="ADH_SHORT"/>
    <property type="match status" value="1"/>
</dbReference>
<dbReference type="EC" id="1.1.1.47" evidence="3"/>
<reference evidence="3 4" key="1">
    <citation type="journal article" date="2019" name="Nat. Microbiol.">
        <title>Mediterranean grassland soil C-N compound turnover is dependent on rainfall and depth, and is mediated by genomically divergent microorganisms.</title>
        <authorList>
            <person name="Diamond S."/>
            <person name="Andeer P.F."/>
            <person name="Li Z."/>
            <person name="Crits-Christoph A."/>
            <person name="Burstein D."/>
            <person name="Anantharaman K."/>
            <person name="Lane K.R."/>
            <person name="Thomas B.C."/>
            <person name="Pan C."/>
            <person name="Northen T.R."/>
            <person name="Banfield J.F."/>
        </authorList>
    </citation>
    <scope>NUCLEOTIDE SEQUENCE [LARGE SCALE GENOMIC DNA]</scope>
    <source>
        <strain evidence="3">NP_5</strain>
    </source>
</reference>
<dbReference type="NCBIfam" id="NF005559">
    <property type="entry name" value="PRK07231.1"/>
    <property type="match status" value="1"/>
</dbReference>
<dbReference type="SUPFAM" id="SSF51735">
    <property type="entry name" value="NAD(P)-binding Rossmann-fold domains"/>
    <property type="match status" value="1"/>
</dbReference>
<dbReference type="PRINTS" id="PR00080">
    <property type="entry name" value="SDRFAMILY"/>
</dbReference>
<gene>
    <name evidence="3" type="ORF">E6H02_06165</name>
</gene>
<comment type="similarity">
    <text evidence="1">Belongs to the short-chain dehydrogenases/reductases (SDR) family.</text>
</comment>
<proteinExistence type="inferred from homology"/>
<evidence type="ECO:0000256" key="1">
    <source>
        <dbReference type="ARBA" id="ARBA00006484"/>
    </source>
</evidence>
<dbReference type="GO" id="GO:0047936">
    <property type="term" value="F:glucose 1-dehydrogenase [NAD(P)+] activity"/>
    <property type="evidence" value="ECO:0007669"/>
    <property type="project" value="UniProtKB-EC"/>
</dbReference>
<dbReference type="AlphaFoldDB" id="A0A537LW54"/>
<dbReference type="CDD" id="cd05233">
    <property type="entry name" value="SDR_c"/>
    <property type="match status" value="1"/>
</dbReference>
<keyword evidence="2 3" id="KW-0560">Oxidoreductase</keyword>
<accession>A0A537LW54</accession>
<feature type="non-terminal residue" evidence="3">
    <location>
        <position position="262"/>
    </location>
</feature>
<dbReference type="PRINTS" id="PR00081">
    <property type="entry name" value="GDHRDH"/>
</dbReference>
<dbReference type="Proteomes" id="UP000320393">
    <property type="component" value="Unassembled WGS sequence"/>
</dbReference>
<evidence type="ECO:0000313" key="4">
    <source>
        <dbReference type="Proteomes" id="UP000320393"/>
    </source>
</evidence>
<dbReference type="EMBL" id="VBAM01000193">
    <property type="protein sequence ID" value="TMJ12212.1"/>
    <property type="molecule type" value="Genomic_DNA"/>
</dbReference>
<sequence>MFSLTGKACVVTGASRGIGRAIALAFAEQGADLLLAARSRNDLEEVGQLIEARGRRAVTHVTDVTNLDQLRAAAAACVTHLGKIDVWVNNAGGFTAAAGSASEWLDVTASGWEEMLRLNLTAQVFGAQAAARVMRSQGTGGVILFLSSIDSLYAAPGGEGIYGACKAALNNVTQTMAVELGQHRIRVNAIAPAVVETPLTAPWLATEEDRRSRAAFYPLGRIGQPADVAAAAVYLASDEAAWVSGAILLVSGGAVMTSDPYR</sequence>
<dbReference type="Pfam" id="PF13561">
    <property type="entry name" value="adh_short_C2"/>
    <property type="match status" value="1"/>
</dbReference>
<protein>
    <submittedName>
        <fullName evidence="3">Glucose 1-dehydrogenase</fullName>
        <ecNumber evidence="3">1.1.1.47</ecNumber>
    </submittedName>
</protein>
<dbReference type="Gene3D" id="3.40.50.720">
    <property type="entry name" value="NAD(P)-binding Rossmann-like Domain"/>
    <property type="match status" value="1"/>
</dbReference>
<dbReference type="PANTHER" id="PTHR42760">
    <property type="entry name" value="SHORT-CHAIN DEHYDROGENASES/REDUCTASES FAMILY MEMBER"/>
    <property type="match status" value="1"/>
</dbReference>
<dbReference type="InterPro" id="IPR020904">
    <property type="entry name" value="Sc_DH/Rdtase_CS"/>
</dbReference>
<evidence type="ECO:0000256" key="2">
    <source>
        <dbReference type="ARBA" id="ARBA00023002"/>
    </source>
</evidence>
<name>A0A537LW54_9BACT</name>
<evidence type="ECO:0000313" key="3">
    <source>
        <dbReference type="EMBL" id="TMJ12212.1"/>
    </source>
</evidence>
<dbReference type="InterPro" id="IPR036291">
    <property type="entry name" value="NAD(P)-bd_dom_sf"/>
</dbReference>
<comment type="caution">
    <text evidence="3">The sequence shown here is derived from an EMBL/GenBank/DDBJ whole genome shotgun (WGS) entry which is preliminary data.</text>
</comment>
<dbReference type="PANTHER" id="PTHR42760:SF133">
    <property type="entry name" value="3-OXOACYL-[ACYL-CARRIER-PROTEIN] REDUCTASE"/>
    <property type="match status" value="1"/>
</dbReference>
<dbReference type="FunFam" id="3.40.50.720:FF:000084">
    <property type="entry name" value="Short-chain dehydrogenase reductase"/>
    <property type="match status" value="1"/>
</dbReference>
<dbReference type="InterPro" id="IPR002347">
    <property type="entry name" value="SDR_fam"/>
</dbReference>